<evidence type="ECO:0000259" key="2">
    <source>
        <dbReference type="Pfam" id="PF07859"/>
    </source>
</evidence>
<dbReference type="InterPro" id="IPR029058">
    <property type="entry name" value="AB_hydrolase_fold"/>
</dbReference>
<dbReference type="InterPro" id="IPR013094">
    <property type="entry name" value="AB_hydrolase_3"/>
</dbReference>
<dbReference type="OrthoDB" id="408631at2759"/>
<accession>A0A9R1V2U2</accession>
<dbReference type="Gramene" id="rna-gnl|WGS:NBSK|LSAT_6X34321_mrna">
    <property type="protein sequence ID" value="cds-PLY87687.1"/>
    <property type="gene ID" value="gene-LSAT_6X34321"/>
</dbReference>
<dbReference type="GO" id="GO:0016787">
    <property type="term" value="F:hydrolase activity"/>
    <property type="evidence" value="ECO:0007669"/>
    <property type="project" value="InterPro"/>
</dbReference>
<feature type="domain" description="Alpha/beta hydrolase fold-3" evidence="2">
    <location>
        <begin position="76"/>
        <end position="307"/>
    </location>
</feature>
<evidence type="ECO:0000256" key="1">
    <source>
        <dbReference type="ARBA" id="ARBA00010515"/>
    </source>
</evidence>
<organism evidence="3 4">
    <name type="scientific">Lactuca sativa</name>
    <name type="common">Garden lettuce</name>
    <dbReference type="NCBI Taxonomy" id="4236"/>
    <lineage>
        <taxon>Eukaryota</taxon>
        <taxon>Viridiplantae</taxon>
        <taxon>Streptophyta</taxon>
        <taxon>Embryophyta</taxon>
        <taxon>Tracheophyta</taxon>
        <taxon>Spermatophyta</taxon>
        <taxon>Magnoliopsida</taxon>
        <taxon>eudicotyledons</taxon>
        <taxon>Gunneridae</taxon>
        <taxon>Pentapetalae</taxon>
        <taxon>asterids</taxon>
        <taxon>campanulids</taxon>
        <taxon>Asterales</taxon>
        <taxon>Asteraceae</taxon>
        <taxon>Cichorioideae</taxon>
        <taxon>Cichorieae</taxon>
        <taxon>Lactucinae</taxon>
        <taxon>Lactuca</taxon>
    </lineage>
</organism>
<comment type="caution">
    <text evidence="3">The sequence shown here is derived from an EMBL/GenBank/DDBJ whole genome shotgun (WGS) entry which is preliminary data.</text>
</comment>
<dbReference type="AlphaFoldDB" id="A0A9R1V2U2"/>
<comment type="similarity">
    <text evidence="1">Belongs to the 'GDXG' lipolytic enzyme family.</text>
</comment>
<dbReference type="Pfam" id="PF07859">
    <property type="entry name" value="Abhydrolase_3"/>
    <property type="match status" value="1"/>
</dbReference>
<dbReference type="EMBL" id="NBSK02000006">
    <property type="protein sequence ID" value="KAJ0198695.1"/>
    <property type="molecule type" value="Genomic_DNA"/>
</dbReference>
<sequence length="332" mass="36919">MGSLPYVVEDCQGIVQIFSDGSIHRHQNIDFTAFQIKDDGSVVWRDYCYDKLHDLHLRIYKPKSTTTSVTKLPVIYYLHGGGFCVGSFAWPNIHNCCLRLSSALHAIVVAPDYRLAPEHRLPAALDDSLVALKWLQALAINPKDGQQSADMWIGDAVESFDFDRFFITGDSSGGNIAHHLAVRLGPGSPELTPVKIRGYVMLGPFFGGKERTLSEAKGLPEKWLNVDILDTFWRMALPMGTTADHPFANPFGPKSPSLESINLDPILLIVGGDEIMKDRVKLYANGLKELGKTACYIEFEGKQHGFFTNDPYSDVSDSVFKLIKDFIVEHSS</sequence>
<reference evidence="3 4" key="1">
    <citation type="journal article" date="2017" name="Nat. Commun.">
        <title>Genome assembly with in vitro proximity ligation data and whole-genome triplication in lettuce.</title>
        <authorList>
            <person name="Reyes-Chin-Wo S."/>
            <person name="Wang Z."/>
            <person name="Yang X."/>
            <person name="Kozik A."/>
            <person name="Arikit S."/>
            <person name="Song C."/>
            <person name="Xia L."/>
            <person name="Froenicke L."/>
            <person name="Lavelle D.O."/>
            <person name="Truco M.J."/>
            <person name="Xia R."/>
            <person name="Zhu S."/>
            <person name="Xu C."/>
            <person name="Xu H."/>
            <person name="Xu X."/>
            <person name="Cox K."/>
            <person name="Korf I."/>
            <person name="Meyers B.C."/>
            <person name="Michelmore R.W."/>
        </authorList>
    </citation>
    <scope>NUCLEOTIDE SEQUENCE [LARGE SCALE GENOMIC DNA]</scope>
    <source>
        <strain evidence="4">cv. Salinas</strain>
        <tissue evidence="3">Seedlings</tissue>
    </source>
</reference>
<evidence type="ECO:0000313" key="4">
    <source>
        <dbReference type="Proteomes" id="UP000235145"/>
    </source>
</evidence>
<dbReference type="PANTHER" id="PTHR23024:SF406">
    <property type="entry name" value="CARBOXYLESTERASE 15-RELATED"/>
    <property type="match status" value="1"/>
</dbReference>
<keyword evidence="4" id="KW-1185">Reference proteome</keyword>
<dbReference type="Gene3D" id="3.40.50.1820">
    <property type="entry name" value="alpha/beta hydrolase"/>
    <property type="match status" value="1"/>
</dbReference>
<gene>
    <name evidence="3" type="ORF">LSAT_V11C600311680</name>
</gene>
<dbReference type="InterPro" id="IPR050466">
    <property type="entry name" value="Carboxylest/Gibb_receptor"/>
</dbReference>
<proteinExistence type="inferred from homology"/>
<dbReference type="SUPFAM" id="SSF53474">
    <property type="entry name" value="alpha/beta-Hydrolases"/>
    <property type="match status" value="1"/>
</dbReference>
<dbReference type="Proteomes" id="UP000235145">
    <property type="component" value="Unassembled WGS sequence"/>
</dbReference>
<dbReference type="PANTHER" id="PTHR23024">
    <property type="entry name" value="ARYLACETAMIDE DEACETYLASE"/>
    <property type="match status" value="1"/>
</dbReference>
<protein>
    <recommendedName>
        <fullName evidence="2">Alpha/beta hydrolase fold-3 domain-containing protein</fullName>
    </recommendedName>
</protein>
<evidence type="ECO:0000313" key="3">
    <source>
        <dbReference type="EMBL" id="KAJ0198695.1"/>
    </source>
</evidence>
<name>A0A9R1V2U2_LACSA</name>